<feature type="compositionally biased region" description="Low complexity" evidence="1">
    <location>
        <begin position="14"/>
        <end position="38"/>
    </location>
</feature>
<comment type="caution">
    <text evidence="2">The sequence shown here is derived from an EMBL/GenBank/DDBJ whole genome shotgun (WGS) entry which is preliminary data.</text>
</comment>
<evidence type="ECO:0000313" key="2">
    <source>
        <dbReference type="EMBL" id="PZQ12328.1"/>
    </source>
</evidence>
<dbReference type="EMBL" id="QFPN01000009">
    <property type="protein sequence ID" value="PZQ12328.1"/>
    <property type="molecule type" value="Genomic_DNA"/>
</dbReference>
<gene>
    <name evidence="2" type="ORF">DI565_15970</name>
</gene>
<accession>A0A2W5KA60</accession>
<dbReference type="Proteomes" id="UP000249577">
    <property type="component" value="Unassembled WGS sequence"/>
</dbReference>
<protein>
    <submittedName>
        <fullName evidence="2">Uncharacterized protein</fullName>
    </submittedName>
</protein>
<reference evidence="2 3" key="1">
    <citation type="submission" date="2017-08" db="EMBL/GenBank/DDBJ databases">
        <title>Infants hospitalized years apart are colonized by the same room-sourced microbial strains.</title>
        <authorList>
            <person name="Brooks B."/>
            <person name="Olm M.R."/>
            <person name="Firek B.A."/>
            <person name="Baker R."/>
            <person name="Thomas B.C."/>
            <person name="Morowitz M.J."/>
            <person name="Banfield J.F."/>
        </authorList>
    </citation>
    <scope>NUCLEOTIDE SEQUENCE [LARGE SCALE GENOMIC DNA]</scope>
    <source>
        <strain evidence="2">S2_005_003_R2_43</strain>
    </source>
</reference>
<organism evidence="2 3">
    <name type="scientific">Ancylobacter novellus</name>
    <name type="common">Thiobacillus novellus</name>
    <dbReference type="NCBI Taxonomy" id="921"/>
    <lineage>
        <taxon>Bacteria</taxon>
        <taxon>Pseudomonadati</taxon>
        <taxon>Pseudomonadota</taxon>
        <taxon>Alphaproteobacteria</taxon>
        <taxon>Hyphomicrobiales</taxon>
        <taxon>Xanthobacteraceae</taxon>
        <taxon>Ancylobacter</taxon>
    </lineage>
</organism>
<sequence>MTAPTPENDPADHAVPNDPAGAAAANDPADAGPAAGPAAPSPVEPAARPRNIRARANLVPHLRVPWTDPRALAAPAQNMVWQGEDPEHAWIAEATAKIGDWRSFTRSVYLRWALTINASVLAEGHYRGPAAGQALVVNTLRVRGGVPRQTEIARWPGPEAADVYAEITPLSAAYGVADLYGALEDVIFELYEIVLTHHPDLLMHGPAFRDLRAMRDRRGDSAEAEEQWRAAWTERLAKWRHDKAFLGLHRNLLTLFEHARLQRPSQYQHTDVADWARTLEMIGELRHHVTHGMATVSEKLARLSNMPTSLTFDFVAGATLEVSLHHLQSVELFCEQLLTAINLSLMERAMGPLRNIVAPPEPAPPRAQ</sequence>
<evidence type="ECO:0000256" key="1">
    <source>
        <dbReference type="SAM" id="MobiDB-lite"/>
    </source>
</evidence>
<dbReference type="AlphaFoldDB" id="A0A2W5KA60"/>
<proteinExistence type="predicted"/>
<feature type="region of interest" description="Disordered" evidence="1">
    <location>
        <begin position="1"/>
        <end position="46"/>
    </location>
</feature>
<name>A0A2W5KA60_ANCNO</name>
<evidence type="ECO:0000313" key="3">
    <source>
        <dbReference type="Proteomes" id="UP000249577"/>
    </source>
</evidence>